<comment type="caution">
    <text evidence="3">The sequence shown here is derived from an EMBL/GenBank/DDBJ whole genome shotgun (WGS) entry which is preliminary data.</text>
</comment>
<dbReference type="InterPro" id="IPR037464">
    <property type="entry name" value="Taspase1"/>
</dbReference>
<sequence>MKEFVAVHVGAGQHSYANESAMNELCNRACHAAINALKIGVSALDTVEGAVKMLEDCPLTNAGIGSSLNWDGMVECDAAIMEGQSRLFGSVGAVPSIVLFLCGRGAWKFAKDRNLTTYEHSEPLSGPMVSPASIKRHEKHKASLGASTDPNEAETQDTVGAIAIDSQGAMAVAVSTGGISLKTAGRIGDSAVPGCGFWITNQCAIGLAQMSCCTTDFARALCSVVKAGSYSDTDRSAILSKYLQDFTQIEFNRPPSAGFISLILEEGGFGEFWYGFTTPTMGLGFMSSSDDRPTSFIDRLPSGSRFRLSGMPF</sequence>
<protein>
    <submittedName>
        <fullName evidence="3">Uncharacterized protein</fullName>
    </submittedName>
</protein>
<dbReference type="GO" id="GO:0051604">
    <property type="term" value="P:protein maturation"/>
    <property type="evidence" value="ECO:0007669"/>
    <property type="project" value="TreeGrafter"/>
</dbReference>
<dbReference type="STRING" id="1246581.A0A2H9TJ81"/>
<accession>A0A2H9TJ81</accession>
<dbReference type="SUPFAM" id="SSF56235">
    <property type="entry name" value="N-terminal nucleophile aminohydrolases (Ntn hydrolases)"/>
    <property type="match status" value="1"/>
</dbReference>
<dbReference type="AlphaFoldDB" id="A0A2H9TJ81"/>
<evidence type="ECO:0000313" key="4">
    <source>
        <dbReference type="Proteomes" id="UP000240830"/>
    </source>
</evidence>
<dbReference type="GO" id="GO:0004298">
    <property type="term" value="F:threonine-type endopeptidase activity"/>
    <property type="evidence" value="ECO:0007669"/>
    <property type="project" value="InterPro"/>
</dbReference>
<dbReference type="EMBL" id="MTSL01000159">
    <property type="protein sequence ID" value="PJF17812.1"/>
    <property type="molecule type" value="Genomic_DNA"/>
</dbReference>
<name>A0A2H9TJ81_9FUNG</name>
<proteinExistence type="predicted"/>
<dbReference type="Gene3D" id="3.60.20.30">
    <property type="entry name" value="(Glycosyl)asparaginase"/>
    <property type="match status" value="1"/>
</dbReference>
<dbReference type="CDD" id="cd04514">
    <property type="entry name" value="Taspase1_like"/>
    <property type="match status" value="1"/>
</dbReference>
<dbReference type="InterPro" id="IPR000246">
    <property type="entry name" value="Peptidase_T2"/>
</dbReference>
<dbReference type="Proteomes" id="UP000240830">
    <property type="component" value="Unassembled WGS sequence"/>
</dbReference>
<dbReference type="Pfam" id="PF01112">
    <property type="entry name" value="Asparaginase_2"/>
    <property type="match status" value="1"/>
</dbReference>
<feature type="active site" description="Nucleophile" evidence="1">
    <location>
        <position position="158"/>
    </location>
</feature>
<reference evidence="3 4" key="1">
    <citation type="submission" date="2016-10" db="EMBL/GenBank/DDBJ databases">
        <title>The genome of Paramicrosporidium saccamoebae is the missing link in understanding Cryptomycota and Microsporidia evolution.</title>
        <authorList>
            <person name="Quandt C.A."/>
            <person name="Beaudet D."/>
            <person name="Corsaro D."/>
            <person name="Michel R."/>
            <person name="Corradi N."/>
            <person name="James T."/>
        </authorList>
    </citation>
    <scope>NUCLEOTIDE SEQUENCE [LARGE SCALE GENOMIC DNA]</scope>
    <source>
        <strain evidence="3 4">KSL3</strain>
    </source>
</reference>
<dbReference type="InterPro" id="IPR029055">
    <property type="entry name" value="Ntn_hydrolases_N"/>
</dbReference>
<organism evidence="3 4">
    <name type="scientific">Paramicrosporidium saccamoebae</name>
    <dbReference type="NCBI Taxonomy" id="1246581"/>
    <lineage>
        <taxon>Eukaryota</taxon>
        <taxon>Fungi</taxon>
        <taxon>Fungi incertae sedis</taxon>
        <taxon>Cryptomycota</taxon>
        <taxon>Cryptomycota incertae sedis</taxon>
        <taxon>Paramicrosporidium</taxon>
    </lineage>
</organism>
<evidence type="ECO:0000256" key="2">
    <source>
        <dbReference type="PIRSR" id="PIRSR600246-3"/>
    </source>
</evidence>
<gene>
    <name evidence="3" type="ORF">PSACC_02378</name>
</gene>
<dbReference type="PANTHER" id="PTHR10188:SF8">
    <property type="entry name" value="THREONINE ASPARTASE 1"/>
    <property type="match status" value="1"/>
</dbReference>
<keyword evidence="4" id="KW-1185">Reference proteome</keyword>
<dbReference type="OrthoDB" id="77601at2759"/>
<feature type="site" description="Cleavage; by autolysis" evidence="2">
    <location>
        <begin position="157"/>
        <end position="158"/>
    </location>
</feature>
<evidence type="ECO:0000313" key="3">
    <source>
        <dbReference type="EMBL" id="PJF17812.1"/>
    </source>
</evidence>
<dbReference type="PANTHER" id="PTHR10188">
    <property type="entry name" value="L-ASPARAGINASE"/>
    <property type="match status" value="1"/>
</dbReference>
<evidence type="ECO:0000256" key="1">
    <source>
        <dbReference type="PIRSR" id="PIRSR600246-1"/>
    </source>
</evidence>
<dbReference type="GO" id="GO:0005737">
    <property type="term" value="C:cytoplasm"/>
    <property type="evidence" value="ECO:0007669"/>
    <property type="project" value="TreeGrafter"/>
</dbReference>